<dbReference type="Pfam" id="PF08240">
    <property type="entry name" value="ADH_N"/>
    <property type="match status" value="1"/>
</dbReference>
<protein>
    <submittedName>
        <fullName evidence="3">Zinc alcohol dehydrogenase</fullName>
    </submittedName>
</protein>
<dbReference type="Proteomes" id="UP001174691">
    <property type="component" value="Unassembled WGS sequence"/>
</dbReference>
<evidence type="ECO:0000313" key="3">
    <source>
        <dbReference type="EMBL" id="KAJ9158290.1"/>
    </source>
</evidence>
<feature type="domain" description="Enoyl reductase (ER)" evidence="2">
    <location>
        <begin position="24"/>
        <end position="358"/>
    </location>
</feature>
<reference evidence="3" key="1">
    <citation type="submission" date="2022-07" db="EMBL/GenBank/DDBJ databases">
        <title>Fungi with potential for degradation of polypropylene.</title>
        <authorList>
            <person name="Gostincar C."/>
        </authorList>
    </citation>
    <scope>NUCLEOTIDE SEQUENCE</scope>
    <source>
        <strain evidence="3">EXF-13287</strain>
    </source>
</reference>
<dbReference type="InterPro" id="IPR002364">
    <property type="entry name" value="Quin_OxRdtase/zeta-crystal_CS"/>
</dbReference>
<dbReference type="PROSITE" id="PS01162">
    <property type="entry name" value="QOR_ZETA_CRYSTAL"/>
    <property type="match status" value="1"/>
</dbReference>
<dbReference type="Gene3D" id="3.40.50.720">
    <property type="entry name" value="NAD(P)-binding Rossmann-like Domain"/>
    <property type="match status" value="1"/>
</dbReference>
<organism evidence="3 4">
    <name type="scientific">Coniochaeta hoffmannii</name>
    <dbReference type="NCBI Taxonomy" id="91930"/>
    <lineage>
        <taxon>Eukaryota</taxon>
        <taxon>Fungi</taxon>
        <taxon>Dikarya</taxon>
        <taxon>Ascomycota</taxon>
        <taxon>Pezizomycotina</taxon>
        <taxon>Sordariomycetes</taxon>
        <taxon>Sordariomycetidae</taxon>
        <taxon>Coniochaetales</taxon>
        <taxon>Coniochaetaceae</taxon>
        <taxon>Coniochaeta</taxon>
    </lineage>
</organism>
<evidence type="ECO:0000313" key="4">
    <source>
        <dbReference type="Proteomes" id="UP001174691"/>
    </source>
</evidence>
<evidence type="ECO:0000256" key="1">
    <source>
        <dbReference type="ARBA" id="ARBA00023002"/>
    </source>
</evidence>
<gene>
    <name evidence="3" type="ORF">NKR19_g3456</name>
</gene>
<dbReference type="Pfam" id="PF13602">
    <property type="entry name" value="ADH_zinc_N_2"/>
    <property type="match status" value="1"/>
</dbReference>
<dbReference type="GO" id="GO:0005739">
    <property type="term" value="C:mitochondrion"/>
    <property type="evidence" value="ECO:0007669"/>
    <property type="project" value="TreeGrafter"/>
</dbReference>
<dbReference type="SUPFAM" id="SSF51735">
    <property type="entry name" value="NAD(P)-binding Rossmann-fold domains"/>
    <property type="match status" value="1"/>
</dbReference>
<accession>A0AA38W1E6</accession>
<evidence type="ECO:0000259" key="2">
    <source>
        <dbReference type="SMART" id="SM00829"/>
    </source>
</evidence>
<dbReference type="InterPro" id="IPR011032">
    <property type="entry name" value="GroES-like_sf"/>
</dbReference>
<dbReference type="GO" id="GO:0016491">
    <property type="term" value="F:oxidoreductase activity"/>
    <property type="evidence" value="ECO:0007669"/>
    <property type="project" value="UniProtKB-KW"/>
</dbReference>
<dbReference type="InterPro" id="IPR013154">
    <property type="entry name" value="ADH-like_N"/>
</dbReference>
<name>A0AA38W1E6_9PEZI</name>
<keyword evidence="4" id="KW-1185">Reference proteome</keyword>
<dbReference type="Gene3D" id="3.90.180.10">
    <property type="entry name" value="Medium-chain alcohol dehydrogenases, catalytic domain"/>
    <property type="match status" value="1"/>
</dbReference>
<dbReference type="PANTHER" id="PTHR11695:SF294">
    <property type="entry name" value="RETICULON-4-INTERACTING PROTEIN 1, MITOCHONDRIAL"/>
    <property type="match status" value="1"/>
</dbReference>
<dbReference type="PANTHER" id="PTHR11695">
    <property type="entry name" value="ALCOHOL DEHYDROGENASE RELATED"/>
    <property type="match status" value="1"/>
</dbReference>
<comment type="caution">
    <text evidence="3">The sequence shown here is derived from an EMBL/GenBank/DDBJ whole genome shotgun (WGS) entry which is preliminary data.</text>
</comment>
<dbReference type="InterPro" id="IPR020843">
    <property type="entry name" value="ER"/>
</dbReference>
<dbReference type="EMBL" id="JANBVN010000039">
    <property type="protein sequence ID" value="KAJ9158290.1"/>
    <property type="molecule type" value="Genomic_DNA"/>
</dbReference>
<dbReference type="SMART" id="SM00829">
    <property type="entry name" value="PKS_ER"/>
    <property type="match status" value="1"/>
</dbReference>
<dbReference type="InterPro" id="IPR050700">
    <property type="entry name" value="YIM1/Zinc_Alcohol_DH_Fams"/>
</dbReference>
<sequence>MPSPATQAWCFTVTGPPRSALTLSHLPSPAFPPFPLPTEEYILVTTSFSALNPGDLFTTHLIPSFLRTVPTVPGLDLVGTVSAVYSPPESTARFKAGDKVVGLVVFSHILSTGRGALAGEVAIPARYAVKMPEGKGERELAGSLVAGCTAVKMVDEAGVRKGHRVLVVGGSGGVGSMVLQMVRDRVGREGVVVGVCSETSVAIVQRLGADEVVDYTMYDNVSSELAKRYSKEKFDAVLDAVGADMRIYAHCAQYLKPDGIYSSVGVKLSGFGVLDAVSAVWKMQINTIWPKTPWLLGTGRTWKVTSMMDPGLELMQRVVDMLAEGKLKVVIDSEWPFDQVLDAYDIVMAGRAKGKVIIKVGDDVQ</sequence>
<dbReference type="AlphaFoldDB" id="A0AA38W1E6"/>
<dbReference type="CDD" id="cd08267">
    <property type="entry name" value="MDR1"/>
    <property type="match status" value="1"/>
</dbReference>
<keyword evidence="1" id="KW-0560">Oxidoreductase</keyword>
<proteinExistence type="predicted"/>
<dbReference type="GO" id="GO:0008270">
    <property type="term" value="F:zinc ion binding"/>
    <property type="evidence" value="ECO:0007669"/>
    <property type="project" value="InterPro"/>
</dbReference>
<dbReference type="SUPFAM" id="SSF50129">
    <property type="entry name" value="GroES-like"/>
    <property type="match status" value="1"/>
</dbReference>
<dbReference type="InterPro" id="IPR036291">
    <property type="entry name" value="NAD(P)-bd_dom_sf"/>
</dbReference>